<sequence>MTAKDAAARPVVEVRPVVEMTGITVDIDGTTVLHGVDLRLFPGEIHALMGGNGAGKSSLVKALSGAYRIGGGSVRISGEPVVLSGPAEAESVGVAAAFQDVDLCGNLSIAENVMIGHEERRWYGISWPATRRRAVTVLDELGLGDLDPKQAVATLPPAIQQLVAIARAMVTHPKVLVLDEPTSSLDADEVATLFRALRRLRDQGVAILFVSHFLEQVYAISDRITVLRDGYGQGEYPTRELDRAVLISKMIGKDLTELRRIGSDRRAHRADPTGTPVFRAVGVGKRGEFDSTDFEVHRGEVVGLGGLRGSGRSELGQLLAGVERADSGTFQIDGRTVGLPNPATALRRRVAYASEDRRDGGIIEELSVRENIVLALQAIRGWARPISHAERDALVDRFVESFGIVAPGLDAPAKQLSGGNQQKVLLARWLATRPLLLVLDEPTRGIDIAAKVEIQARVAEMARDGMAVVFISSELDEVVRLSDRIAILKDRRKIGEVSNGPGLSVDTIIEMIAADEEDDA</sequence>
<dbReference type="KEGG" id="agy:ATC03_03635"/>
<name>A0A191WCK1_9MICO</name>
<dbReference type="PANTHER" id="PTHR43790">
    <property type="entry name" value="CARBOHYDRATE TRANSPORT ATP-BINDING PROTEIN MG119-RELATED"/>
    <property type="match status" value="1"/>
</dbReference>
<dbReference type="InterPro" id="IPR017871">
    <property type="entry name" value="ABC_transporter-like_CS"/>
</dbReference>
<dbReference type="PROSITE" id="PS50893">
    <property type="entry name" value="ABC_TRANSPORTER_2"/>
    <property type="match status" value="2"/>
</dbReference>
<dbReference type="SUPFAM" id="SSF52540">
    <property type="entry name" value="P-loop containing nucleoside triphosphate hydrolases"/>
    <property type="match status" value="2"/>
</dbReference>
<dbReference type="SMART" id="SM00382">
    <property type="entry name" value="AAA"/>
    <property type="match status" value="2"/>
</dbReference>
<dbReference type="CDD" id="cd03215">
    <property type="entry name" value="ABC_Carb_Monos_II"/>
    <property type="match status" value="1"/>
</dbReference>
<dbReference type="PROSITE" id="PS00211">
    <property type="entry name" value="ABC_TRANSPORTER_1"/>
    <property type="match status" value="1"/>
</dbReference>
<gene>
    <name evidence="6" type="ORF">ATC03_03635</name>
</gene>
<evidence type="ECO:0000256" key="1">
    <source>
        <dbReference type="ARBA" id="ARBA00022448"/>
    </source>
</evidence>
<evidence type="ECO:0000256" key="3">
    <source>
        <dbReference type="ARBA" id="ARBA00022741"/>
    </source>
</evidence>
<evidence type="ECO:0000313" key="6">
    <source>
        <dbReference type="EMBL" id="ANJ25962.1"/>
    </source>
</evidence>
<dbReference type="Proteomes" id="UP000078437">
    <property type="component" value="Chromosome"/>
</dbReference>
<dbReference type="CDD" id="cd03216">
    <property type="entry name" value="ABC_Carb_Monos_I"/>
    <property type="match status" value="1"/>
</dbReference>
<dbReference type="STRING" id="453304.ATC03_03635"/>
<evidence type="ECO:0000256" key="2">
    <source>
        <dbReference type="ARBA" id="ARBA00022737"/>
    </source>
</evidence>
<dbReference type="Pfam" id="PF00005">
    <property type="entry name" value="ABC_tran"/>
    <property type="match status" value="2"/>
</dbReference>
<keyword evidence="7" id="KW-1185">Reference proteome</keyword>
<evidence type="ECO:0000313" key="7">
    <source>
        <dbReference type="Proteomes" id="UP000078437"/>
    </source>
</evidence>
<dbReference type="RefSeq" id="WP_067873220.1">
    <property type="nucleotide sequence ID" value="NZ_CP013979.1"/>
</dbReference>
<dbReference type="GO" id="GO:0005524">
    <property type="term" value="F:ATP binding"/>
    <property type="evidence" value="ECO:0007669"/>
    <property type="project" value="UniProtKB-KW"/>
</dbReference>
<dbReference type="Gene3D" id="3.40.50.300">
    <property type="entry name" value="P-loop containing nucleotide triphosphate hydrolases"/>
    <property type="match status" value="2"/>
</dbReference>
<keyword evidence="4 6" id="KW-0067">ATP-binding</keyword>
<evidence type="ECO:0000256" key="4">
    <source>
        <dbReference type="ARBA" id="ARBA00022840"/>
    </source>
</evidence>
<dbReference type="EMBL" id="CP013979">
    <property type="protein sequence ID" value="ANJ25962.1"/>
    <property type="molecule type" value="Genomic_DNA"/>
</dbReference>
<dbReference type="InterPro" id="IPR050107">
    <property type="entry name" value="ABC_carbohydrate_import_ATPase"/>
</dbReference>
<protein>
    <submittedName>
        <fullName evidence="6">Sugar ABC transporter ATP-binding protein</fullName>
    </submittedName>
</protein>
<dbReference type="InterPro" id="IPR027417">
    <property type="entry name" value="P-loop_NTPase"/>
</dbReference>
<accession>A0A191WCK1</accession>
<reference evidence="7" key="2">
    <citation type="submission" date="2016-01" db="EMBL/GenBank/DDBJ databases">
        <title>Complete genome sequence of Agromyces aureus AR33T and comparison with related organisms.</title>
        <authorList>
            <person name="Corretto E."/>
            <person name="Antonielli L."/>
            <person name="Sessitsch A."/>
            <person name="Brader G."/>
        </authorList>
    </citation>
    <scope>NUCLEOTIDE SEQUENCE [LARGE SCALE GENOMIC DNA]</scope>
    <source>
        <strain evidence="7">AR33</strain>
    </source>
</reference>
<feature type="domain" description="ABC transporter" evidence="5">
    <location>
        <begin position="272"/>
        <end position="515"/>
    </location>
</feature>
<organism evidence="6 7">
    <name type="scientific">Agromyces aureus</name>
    <dbReference type="NCBI Taxonomy" id="453304"/>
    <lineage>
        <taxon>Bacteria</taxon>
        <taxon>Bacillati</taxon>
        <taxon>Actinomycetota</taxon>
        <taxon>Actinomycetes</taxon>
        <taxon>Micrococcales</taxon>
        <taxon>Microbacteriaceae</taxon>
        <taxon>Agromyces</taxon>
    </lineage>
</organism>
<keyword evidence="3" id="KW-0547">Nucleotide-binding</keyword>
<proteinExistence type="predicted"/>
<evidence type="ECO:0000259" key="5">
    <source>
        <dbReference type="PROSITE" id="PS50893"/>
    </source>
</evidence>
<feature type="domain" description="ABC transporter" evidence="5">
    <location>
        <begin position="18"/>
        <end position="254"/>
    </location>
</feature>
<dbReference type="InterPro" id="IPR003439">
    <property type="entry name" value="ABC_transporter-like_ATP-bd"/>
</dbReference>
<keyword evidence="2" id="KW-0677">Repeat</keyword>
<dbReference type="OrthoDB" id="39350at2"/>
<dbReference type="GO" id="GO:0016887">
    <property type="term" value="F:ATP hydrolysis activity"/>
    <property type="evidence" value="ECO:0007669"/>
    <property type="project" value="InterPro"/>
</dbReference>
<reference evidence="6 7" key="1">
    <citation type="journal article" date="2016" name="Int. J. Syst. Evol. Microbiol.">
        <title>Agromyces aureus sp. nov., isolated from the rhizosphere of Salix caprea L. grown in a heavy-metal-contaminated soil.</title>
        <authorList>
            <person name="Corretto E."/>
            <person name="Antonielli L."/>
            <person name="Sessitsch A."/>
            <person name="Compant S."/>
            <person name="Gorfer M."/>
            <person name="Kuffner M."/>
            <person name="Brader G."/>
        </authorList>
    </citation>
    <scope>NUCLEOTIDE SEQUENCE [LARGE SCALE GENOMIC DNA]</scope>
    <source>
        <strain evidence="6 7">AR33</strain>
    </source>
</reference>
<dbReference type="InterPro" id="IPR003593">
    <property type="entry name" value="AAA+_ATPase"/>
</dbReference>
<keyword evidence="1" id="KW-0813">Transport</keyword>
<dbReference type="PANTHER" id="PTHR43790:SF9">
    <property type="entry name" value="GALACTOFURANOSE TRANSPORTER ATP-BINDING PROTEIN YTFR"/>
    <property type="match status" value="1"/>
</dbReference>
<dbReference type="AlphaFoldDB" id="A0A191WCK1"/>